<gene>
    <name evidence="2" type="ORF">WJX75_003164</name>
</gene>
<evidence type="ECO:0000256" key="1">
    <source>
        <dbReference type="SAM" id="MobiDB-lite"/>
    </source>
</evidence>
<feature type="region of interest" description="Disordered" evidence="1">
    <location>
        <begin position="118"/>
        <end position="138"/>
    </location>
</feature>
<proteinExistence type="predicted"/>
<reference evidence="2 3" key="1">
    <citation type="journal article" date="2024" name="Nat. Commun.">
        <title>Phylogenomics reveals the evolutionary origins of lichenization in chlorophyte algae.</title>
        <authorList>
            <person name="Puginier C."/>
            <person name="Libourel C."/>
            <person name="Otte J."/>
            <person name="Skaloud P."/>
            <person name="Haon M."/>
            <person name="Grisel S."/>
            <person name="Petersen M."/>
            <person name="Berrin J.G."/>
            <person name="Delaux P.M."/>
            <person name="Dal Grande F."/>
            <person name="Keller J."/>
        </authorList>
    </citation>
    <scope>NUCLEOTIDE SEQUENCE [LARGE SCALE GENOMIC DNA]</scope>
    <source>
        <strain evidence="2 3">SAG 216-7</strain>
    </source>
</reference>
<sequence>METIGALNERQPTWVPTASANEVTGKIRGLSKRSQMAQGQDRSLQELLEDFKKNADHNDPEQLKLLEVIQKETNRLNQIRGVWNAPSTHRDWNDLKAVGKEQAPLAIEAYREYKQNLQGKAGKKLLPSPASNTESTSR</sequence>
<dbReference type="Proteomes" id="UP001491310">
    <property type="component" value="Unassembled WGS sequence"/>
</dbReference>
<protein>
    <submittedName>
        <fullName evidence="2">Uncharacterized protein</fullName>
    </submittedName>
</protein>
<feature type="compositionally biased region" description="Polar residues" evidence="1">
    <location>
        <begin position="129"/>
        <end position="138"/>
    </location>
</feature>
<comment type="caution">
    <text evidence="2">The sequence shown here is derived from an EMBL/GenBank/DDBJ whole genome shotgun (WGS) entry which is preliminary data.</text>
</comment>
<organism evidence="2 3">
    <name type="scientific">Coccomyxa subellipsoidea</name>
    <dbReference type="NCBI Taxonomy" id="248742"/>
    <lineage>
        <taxon>Eukaryota</taxon>
        <taxon>Viridiplantae</taxon>
        <taxon>Chlorophyta</taxon>
        <taxon>core chlorophytes</taxon>
        <taxon>Trebouxiophyceae</taxon>
        <taxon>Trebouxiophyceae incertae sedis</taxon>
        <taxon>Coccomyxaceae</taxon>
        <taxon>Coccomyxa</taxon>
    </lineage>
</organism>
<name>A0ABR2YSC7_9CHLO</name>
<dbReference type="EMBL" id="JALJOT010000006">
    <property type="protein sequence ID" value="KAK9909495.1"/>
    <property type="molecule type" value="Genomic_DNA"/>
</dbReference>
<evidence type="ECO:0000313" key="3">
    <source>
        <dbReference type="Proteomes" id="UP001491310"/>
    </source>
</evidence>
<accession>A0ABR2YSC7</accession>
<evidence type="ECO:0000313" key="2">
    <source>
        <dbReference type="EMBL" id="KAK9909495.1"/>
    </source>
</evidence>
<keyword evidence="3" id="KW-1185">Reference proteome</keyword>